<feature type="transmembrane region" description="Helical" evidence="13">
    <location>
        <begin position="128"/>
        <end position="149"/>
    </location>
</feature>
<dbReference type="GO" id="GO:0015297">
    <property type="term" value="F:antiporter activity"/>
    <property type="evidence" value="ECO:0007669"/>
    <property type="project" value="UniProtKB-KW"/>
</dbReference>
<gene>
    <name evidence="14" type="ORF">SAMN02194393_00896</name>
</gene>
<evidence type="ECO:0000256" key="3">
    <source>
        <dbReference type="ARBA" id="ARBA00010199"/>
    </source>
</evidence>
<dbReference type="GO" id="GO:0042910">
    <property type="term" value="F:xenobiotic transmembrane transporter activity"/>
    <property type="evidence" value="ECO:0007669"/>
    <property type="project" value="InterPro"/>
</dbReference>
<feature type="transmembrane region" description="Helical" evidence="13">
    <location>
        <begin position="9"/>
        <end position="30"/>
    </location>
</feature>
<evidence type="ECO:0000256" key="9">
    <source>
        <dbReference type="ARBA" id="ARBA00022989"/>
    </source>
</evidence>
<dbReference type="InterPro" id="IPR048279">
    <property type="entry name" value="MdtK-like"/>
</dbReference>
<evidence type="ECO:0000256" key="2">
    <source>
        <dbReference type="ARBA" id="ARBA00004651"/>
    </source>
</evidence>
<evidence type="ECO:0000256" key="6">
    <source>
        <dbReference type="ARBA" id="ARBA00022449"/>
    </source>
</evidence>
<feature type="transmembrane region" description="Helical" evidence="13">
    <location>
        <begin position="156"/>
        <end position="179"/>
    </location>
</feature>
<sequence>MKNSSFYNTLLKIAFPIMIQYFITSSINLMDSFMIGKLGEESVAALGIANQYFFLFNIIVMGIFSGCNVLISQFWGKKDIVNIRKVLGISLVLGLSVSIIFTFAARFFSVEIISIFNKDKMVMNLGKSYLSVVSISYIFIAVSLAFGIGSRGVQKAFLPMICSSFALIVNIFFNYVLIFGKFNMPAMGVRGAAVATLIARICEMTLILILIYKRKHVLNASVKEMLEFDSGFFKDTMKVAVPVVVNEICWGLGMVIYSVIYGNMGTKAIAAVQICMTIQNMFFIILFAVSNAACVMVGNEVGKDDFEKAKDYSKKLIKICSILSLVMALALSLSSRSILSIYNVSHEVYDNALFMLLITAFILPVRFMNVLLIVGILRGGGDTSYILKIELGTMWLIGVPLCLIGAFFMKIPVYQVYFLVTLEEVVKCLISIKRYKSQKWIKNLVGSINAA</sequence>
<evidence type="ECO:0000256" key="5">
    <source>
        <dbReference type="ARBA" id="ARBA00022448"/>
    </source>
</evidence>
<feature type="transmembrane region" description="Helical" evidence="13">
    <location>
        <begin position="316"/>
        <end position="333"/>
    </location>
</feature>
<keyword evidence="10" id="KW-0406">Ion transport</keyword>
<dbReference type="STRING" id="36842.SAMN02194393_00896"/>
<dbReference type="PANTHER" id="PTHR43298:SF2">
    <property type="entry name" value="FMN_FAD EXPORTER YEEO-RELATED"/>
    <property type="match status" value="1"/>
</dbReference>
<evidence type="ECO:0000256" key="12">
    <source>
        <dbReference type="ARBA" id="ARBA00031636"/>
    </source>
</evidence>
<dbReference type="Pfam" id="PF01554">
    <property type="entry name" value="MatE"/>
    <property type="match status" value="2"/>
</dbReference>
<evidence type="ECO:0000256" key="10">
    <source>
        <dbReference type="ARBA" id="ARBA00023065"/>
    </source>
</evidence>
<evidence type="ECO:0000256" key="11">
    <source>
        <dbReference type="ARBA" id="ARBA00023136"/>
    </source>
</evidence>
<dbReference type="InterPro" id="IPR002528">
    <property type="entry name" value="MATE_fam"/>
</dbReference>
<dbReference type="GO" id="GO:0006811">
    <property type="term" value="P:monoatomic ion transport"/>
    <property type="evidence" value="ECO:0007669"/>
    <property type="project" value="UniProtKB-KW"/>
</dbReference>
<evidence type="ECO:0000256" key="4">
    <source>
        <dbReference type="ARBA" id="ARBA00020268"/>
    </source>
</evidence>
<evidence type="ECO:0000256" key="8">
    <source>
        <dbReference type="ARBA" id="ARBA00022692"/>
    </source>
</evidence>
<dbReference type="PANTHER" id="PTHR43298">
    <property type="entry name" value="MULTIDRUG RESISTANCE PROTEIN NORM-RELATED"/>
    <property type="match status" value="1"/>
</dbReference>
<keyword evidence="5" id="KW-0813">Transport</keyword>
<feature type="transmembrane region" description="Helical" evidence="13">
    <location>
        <begin position="86"/>
        <end position="108"/>
    </location>
</feature>
<feature type="transmembrane region" description="Helical" evidence="13">
    <location>
        <begin position="50"/>
        <end position="74"/>
    </location>
</feature>
<feature type="transmembrane region" description="Helical" evidence="13">
    <location>
        <begin position="268"/>
        <end position="295"/>
    </location>
</feature>
<accession>A0A1T5J445</accession>
<keyword evidence="6" id="KW-0050">Antiport</keyword>
<comment type="function">
    <text evidence="1">Multidrug efflux pump.</text>
</comment>
<dbReference type="PIRSF" id="PIRSF006603">
    <property type="entry name" value="DinF"/>
    <property type="match status" value="1"/>
</dbReference>
<feature type="transmembrane region" description="Helical" evidence="13">
    <location>
        <begin position="239"/>
        <end position="262"/>
    </location>
</feature>
<organism evidence="14 15">
    <name type="scientific">Maledivibacter halophilus</name>
    <dbReference type="NCBI Taxonomy" id="36842"/>
    <lineage>
        <taxon>Bacteria</taxon>
        <taxon>Bacillati</taxon>
        <taxon>Bacillota</taxon>
        <taxon>Clostridia</taxon>
        <taxon>Peptostreptococcales</taxon>
        <taxon>Caminicellaceae</taxon>
        <taxon>Maledivibacter</taxon>
    </lineage>
</organism>
<evidence type="ECO:0000256" key="7">
    <source>
        <dbReference type="ARBA" id="ARBA00022475"/>
    </source>
</evidence>
<feature type="transmembrane region" description="Helical" evidence="13">
    <location>
        <begin position="191"/>
        <end position="212"/>
    </location>
</feature>
<dbReference type="Proteomes" id="UP000190285">
    <property type="component" value="Unassembled WGS sequence"/>
</dbReference>
<feature type="transmembrane region" description="Helical" evidence="13">
    <location>
        <begin position="353"/>
        <end position="377"/>
    </location>
</feature>
<dbReference type="GO" id="GO:0005886">
    <property type="term" value="C:plasma membrane"/>
    <property type="evidence" value="ECO:0007669"/>
    <property type="project" value="UniProtKB-SubCell"/>
</dbReference>
<dbReference type="InterPro" id="IPR050222">
    <property type="entry name" value="MATE_MdtK"/>
</dbReference>
<evidence type="ECO:0000256" key="1">
    <source>
        <dbReference type="ARBA" id="ARBA00003408"/>
    </source>
</evidence>
<evidence type="ECO:0000313" key="14">
    <source>
        <dbReference type="EMBL" id="SKC46052.1"/>
    </source>
</evidence>
<keyword evidence="9 13" id="KW-1133">Transmembrane helix</keyword>
<protein>
    <recommendedName>
        <fullName evidence="4">Probable multidrug resistance protein NorM</fullName>
    </recommendedName>
    <alternativeName>
        <fullName evidence="12">Multidrug-efflux transporter</fullName>
    </alternativeName>
</protein>
<reference evidence="14 15" key="1">
    <citation type="submission" date="2017-02" db="EMBL/GenBank/DDBJ databases">
        <authorList>
            <person name="Peterson S.W."/>
        </authorList>
    </citation>
    <scope>NUCLEOTIDE SEQUENCE [LARGE SCALE GENOMIC DNA]</scope>
    <source>
        <strain evidence="14 15">M1</strain>
    </source>
</reference>
<dbReference type="RefSeq" id="WP_079489670.1">
    <property type="nucleotide sequence ID" value="NZ_FUZT01000002.1"/>
</dbReference>
<keyword evidence="11 13" id="KW-0472">Membrane</keyword>
<comment type="similarity">
    <text evidence="3">Belongs to the multi antimicrobial extrusion (MATE) (TC 2.A.66.1) family.</text>
</comment>
<keyword evidence="7" id="KW-1003">Cell membrane</keyword>
<dbReference type="NCBIfam" id="TIGR00797">
    <property type="entry name" value="matE"/>
    <property type="match status" value="1"/>
</dbReference>
<dbReference type="AlphaFoldDB" id="A0A1T5J445"/>
<name>A0A1T5J445_9FIRM</name>
<comment type="subcellular location">
    <subcellularLocation>
        <location evidence="2">Cell membrane</location>
        <topology evidence="2">Multi-pass membrane protein</topology>
    </subcellularLocation>
</comment>
<dbReference type="EMBL" id="FUZT01000002">
    <property type="protein sequence ID" value="SKC46052.1"/>
    <property type="molecule type" value="Genomic_DNA"/>
</dbReference>
<keyword evidence="15" id="KW-1185">Reference proteome</keyword>
<dbReference type="OrthoDB" id="9780160at2"/>
<dbReference type="CDD" id="cd13134">
    <property type="entry name" value="MATE_like_8"/>
    <property type="match status" value="1"/>
</dbReference>
<proteinExistence type="inferred from homology"/>
<feature type="transmembrane region" description="Helical" evidence="13">
    <location>
        <begin position="389"/>
        <end position="408"/>
    </location>
</feature>
<evidence type="ECO:0000256" key="13">
    <source>
        <dbReference type="SAM" id="Phobius"/>
    </source>
</evidence>
<keyword evidence="8 13" id="KW-0812">Transmembrane</keyword>
<evidence type="ECO:0000313" key="15">
    <source>
        <dbReference type="Proteomes" id="UP000190285"/>
    </source>
</evidence>